<dbReference type="WBParaSite" id="TREG1_96830.1">
    <property type="protein sequence ID" value="TREG1_96830.1"/>
    <property type="gene ID" value="TREG1_96830"/>
</dbReference>
<feature type="binding site" evidence="6">
    <location>
        <position position="130"/>
    </location>
    <ligand>
        <name>FAD</name>
        <dbReference type="ChEBI" id="CHEBI:57692"/>
    </ligand>
</feature>
<comment type="similarity">
    <text evidence="7">Belongs to the flavoprotein pyridine nucleotide cytochrome reductase family.</text>
</comment>
<dbReference type="PRINTS" id="PR00406">
    <property type="entry name" value="CYTB5RDTASE"/>
</dbReference>
<evidence type="ECO:0000256" key="5">
    <source>
        <dbReference type="ARBA" id="ARBA00023027"/>
    </source>
</evidence>
<evidence type="ECO:0000256" key="8">
    <source>
        <dbReference type="SAM" id="Phobius"/>
    </source>
</evidence>
<dbReference type="Pfam" id="PF00175">
    <property type="entry name" value="NAD_binding_1"/>
    <property type="match status" value="1"/>
</dbReference>
<feature type="binding site" evidence="6">
    <location>
        <position position="95"/>
    </location>
    <ligand>
        <name>FAD</name>
        <dbReference type="ChEBI" id="CHEBI:57692"/>
    </ligand>
</feature>
<dbReference type="SUPFAM" id="SSF63380">
    <property type="entry name" value="Riboflavin synthase domain-like"/>
    <property type="match status" value="1"/>
</dbReference>
<evidence type="ECO:0000256" key="6">
    <source>
        <dbReference type="PIRSR" id="PIRSR601834-1"/>
    </source>
</evidence>
<reference evidence="11" key="2">
    <citation type="submission" date="2023-11" db="UniProtKB">
        <authorList>
            <consortium name="WormBaseParasite"/>
        </authorList>
    </citation>
    <scope>IDENTIFICATION</scope>
</reference>
<keyword evidence="8" id="KW-0812">Transmembrane</keyword>
<dbReference type="InterPro" id="IPR039261">
    <property type="entry name" value="FNR_nucleotide-bd"/>
</dbReference>
<dbReference type="PANTHER" id="PTHR19370:SF185">
    <property type="entry name" value="NADH-CYTOCHROME B5 REDUCTASE"/>
    <property type="match status" value="1"/>
</dbReference>
<feature type="binding site" evidence="6">
    <location>
        <position position="188"/>
    </location>
    <ligand>
        <name>FAD</name>
        <dbReference type="ChEBI" id="CHEBI:57692"/>
    </ligand>
</feature>
<feature type="transmembrane region" description="Helical" evidence="8">
    <location>
        <begin position="6"/>
        <end position="30"/>
    </location>
</feature>
<keyword evidence="10" id="KW-1185">Reference proteome</keyword>
<keyword evidence="8" id="KW-0472">Membrane</keyword>
<comment type="cofactor">
    <cofactor evidence="1 6 7">
        <name>FAD</name>
        <dbReference type="ChEBI" id="CHEBI:57692"/>
    </cofactor>
</comment>
<evidence type="ECO:0000256" key="1">
    <source>
        <dbReference type="ARBA" id="ARBA00001974"/>
    </source>
</evidence>
<dbReference type="Gene3D" id="3.40.50.80">
    <property type="entry name" value="Nucleotide-binding domain of ferredoxin-NADP reductase (FNR) module"/>
    <property type="match status" value="1"/>
</dbReference>
<dbReference type="Gene3D" id="2.40.30.10">
    <property type="entry name" value="Translation factors"/>
    <property type="match status" value="1"/>
</dbReference>
<keyword evidence="4 7" id="KW-0560">Oxidoreductase</keyword>
<dbReference type="EC" id="1.6.2.2" evidence="7"/>
<dbReference type="GO" id="GO:0071949">
    <property type="term" value="F:FAD binding"/>
    <property type="evidence" value="ECO:0007669"/>
    <property type="project" value="TreeGrafter"/>
</dbReference>
<evidence type="ECO:0000256" key="2">
    <source>
        <dbReference type="ARBA" id="ARBA00022630"/>
    </source>
</evidence>
<reference evidence="10" key="1">
    <citation type="submission" date="2022-06" db="EMBL/GenBank/DDBJ databases">
        <authorList>
            <person name="Berger JAMES D."/>
            <person name="Berger JAMES D."/>
        </authorList>
    </citation>
    <scope>NUCLEOTIDE SEQUENCE [LARGE SCALE GENOMIC DNA]</scope>
</reference>
<keyword evidence="2 6" id="KW-0285">Flavoprotein</keyword>
<dbReference type="PANTHER" id="PTHR19370">
    <property type="entry name" value="NADH-CYTOCHROME B5 REDUCTASE"/>
    <property type="match status" value="1"/>
</dbReference>
<dbReference type="SUPFAM" id="SSF52343">
    <property type="entry name" value="Ferredoxin reductase-like, C-terminal NADP-linked domain"/>
    <property type="match status" value="1"/>
</dbReference>
<dbReference type="Proteomes" id="UP000050795">
    <property type="component" value="Unassembled WGS sequence"/>
</dbReference>
<keyword evidence="3 6" id="KW-0274">FAD</keyword>
<organism evidence="10 11">
    <name type="scientific">Trichobilharzia regenti</name>
    <name type="common">Nasal bird schistosome</name>
    <dbReference type="NCBI Taxonomy" id="157069"/>
    <lineage>
        <taxon>Eukaryota</taxon>
        <taxon>Metazoa</taxon>
        <taxon>Spiralia</taxon>
        <taxon>Lophotrochozoa</taxon>
        <taxon>Platyhelminthes</taxon>
        <taxon>Trematoda</taxon>
        <taxon>Digenea</taxon>
        <taxon>Strigeidida</taxon>
        <taxon>Schistosomatoidea</taxon>
        <taxon>Schistosomatidae</taxon>
        <taxon>Trichobilharzia</taxon>
    </lineage>
</organism>
<feature type="binding site" evidence="6">
    <location>
        <position position="131"/>
    </location>
    <ligand>
        <name>FAD</name>
        <dbReference type="ChEBI" id="CHEBI:57692"/>
    </ligand>
</feature>
<dbReference type="InterPro" id="IPR001709">
    <property type="entry name" value="Flavoprot_Pyr_Nucl_cyt_Rdtase"/>
</dbReference>
<name>A0AA85KLG0_TRIRE</name>
<dbReference type="Pfam" id="PF00970">
    <property type="entry name" value="FAD_binding_6"/>
    <property type="match status" value="1"/>
</dbReference>
<evidence type="ECO:0000313" key="11">
    <source>
        <dbReference type="WBParaSite" id="TREG1_96830.1"/>
    </source>
</evidence>
<feature type="binding site" evidence="6">
    <location>
        <position position="96"/>
    </location>
    <ligand>
        <name>FAD</name>
        <dbReference type="ChEBI" id="CHEBI:57692"/>
    </ligand>
</feature>
<feature type="binding site" evidence="6">
    <location>
        <position position="112"/>
    </location>
    <ligand>
        <name>FAD</name>
        <dbReference type="ChEBI" id="CHEBI:57692"/>
    </ligand>
</feature>
<evidence type="ECO:0000259" key="9">
    <source>
        <dbReference type="PROSITE" id="PS51384"/>
    </source>
</evidence>
<dbReference type="FunFam" id="3.40.50.80:FF:000009">
    <property type="entry name" value="NADH-cytochrome b5 reductase"/>
    <property type="match status" value="1"/>
</dbReference>
<sequence length="304" mass="33752">MTQSPGVIVAIVASVSAVVAVTGVVLGLIFREKKPKKTLIDNDTKISLRVVDRNFITHDTIRLKLGLPTADHVLGLPVGNHVYFSAKVNGNLVVRPYTPISLDTQKGYADFVIKVYKANVNPRYPNGGVMSQYVANVPINGYIDVRGPSGNLEYKGCGLFHIKPDARSAPNPVKVKRVNMVCGGSGITPMFQLLSYILDSKNDATQIAMVFANVSDKDIILRDELEILKDKYPNHFRLWYTVSDPPEHWSYSTGYINEKMLQEHIYPSSEDTLTLLCGPPPMIELACLPSLNKLNYPRSLIYVF</sequence>
<evidence type="ECO:0000256" key="7">
    <source>
        <dbReference type="RuleBase" id="RU361226"/>
    </source>
</evidence>
<dbReference type="GO" id="GO:0090524">
    <property type="term" value="F:cytochrome-b5 reductase activity, acting on NADH"/>
    <property type="evidence" value="ECO:0007669"/>
    <property type="project" value="UniProtKB-EC"/>
</dbReference>
<dbReference type="AlphaFoldDB" id="A0AA85KLG0"/>
<dbReference type="InterPro" id="IPR017938">
    <property type="entry name" value="Riboflavin_synthase-like_b-brl"/>
</dbReference>
<dbReference type="InterPro" id="IPR001433">
    <property type="entry name" value="OxRdtase_FAD/NAD-bd"/>
</dbReference>
<keyword evidence="8" id="KW-1133">Transmembrane helix</keyword>
<keyword evidence="5 7" id="KW-0520">NAD</keyword>
<dbReference type="InterPro" id="IPR008333">
    <property type="entry name" value="Cbr1-like_FAD-bd_dom"/>
</dbReference>
<dbReference type="PRINTS" id="PR00371">
    <property type="entry name" value="FPNCR"/>
</dbReference>
<evidence type="ECO:0000256" key="3">
    <source>
        <dbReference type="ARBA" id="ARBA00022827"/>
    </source>
</evidence>
<evidence type="ECO:0000313" key="10">
    <source>
        <dbReference type="Proteomes" id="UP000050795"/>
    </source>
</evidence>
<dbReference type="InterPro" id="IPR017927">
    <property type="entry name" value="FAD-bd_FR_type"/>
</dbReference>
<dbReference type="InterPro" id="IPR001834">
    <property type="entry name" value="CBR-like"/>
</dbReference>
<dbReference type="PROSITE" id="PS51384">
    <property type="entry name" value="FAD_FR"/>
    <property type="match status" value="1"/>
</dbReference>
<proteinExistence type="inferred from homology"/>
<feature type="binding site" evidence="6">
    <location>
        <position position="114"/>
    </location>
    <ligand>
        <name>FAD</name>
        <dbReference type="ChEBI" id="CHEBI:57692"/>
    </ligand>
</feature>
<dbReference type="GO" id="GO:0005739">
    <property type="term" value="C:mitochondrion"/>
    <property type="evidence" value="ECO:0007669"/>
    <property type="project" value="TreeGrafter"/>
</dbReference>
<dbReference type="CDD" id="cd06183">
    <property type="entry name" value="cyt_b5_reduct_like"/>
    <property type="match status" value="1"/>
</dbReference>
<comment type="catalytic activity">
    <reaction evidence="7">
        <text>2 Fe(III)-[cytochrome b5] + NADH = 2 Fe(II)-[cytochrome b5] + NAD(+) + H(+)</text>
        <dbReference type="Rhea" id="RHEA:46680"/>
        <dbReference type="Rhea" id="RHEA-COMP:10438"/>
        <dbReference type="Rhea" id="RHEA-COMP:10439"/>
        <dbReference type="ChEBI" id="CHEBI:15378"/>
        <dbReference type="ChEBI" id="CHEBI:29033"/>
        <dbReference type="ChEBI" id="CHEBI:29034"/>
        <dbReference type="ChEBI" id="CHEBI:57540"/>
        <dbReference type="ChEBI" id="CHEBI:57945"/>
        <dbReference type="EC" id="1.6.2.2"/>
    </reaction>
</comment>
<protein>
    <recommendedName>
        <fullName evidence="7">NADH-cytochrome b5 reductase</fullName>
        <ecNumber evidence="7">1.6.2.2</ecNumber>
    </recommendedName>
</protein>
<feature type="binding site" evidence="6">
    <location>
        <position position="97"/>
    </location>
    <ligand>
        <name>FAD</name>
        <dbReference type="ChEBI" id="CHEBI:57692"/>
    </ligand>
</feature>
<evidence type="ECO:0000256" key="4">
    <source>
        <dbReference type="ARBA" id="ARBA00023002"/>
    </source>
</evidence>
<dbReference type="FunFam" id="2.40.30.10:FF:000021">
    <property type="entry name" value="NADH-cytochrome b5 reductase"/>
    <property type="match status" value="1"/>
</dbReference>
<feature type="domain" description="FAD-binding FR-type" evidence="9">
    <location>
        <begin position="43"/>
        <end position="155"/>
    </location>
</feature>
<accession>A0AA85KLG0</accession>